<dbReference type="Pfam" id="PF00069">
    <property type="entry name" value="Pkinase"/>
    <property type="match status" value="1"/>
</dbReference>
<evidence type="ECO:0000256" key="5">
    <source>
        <dbReference type="PROSITE-ProRule" id="PRU10141"/>
    </source>
</evidence>
<evidence type="ECO:0000256" key="2">
    <source>
        <dbReference type="ARBA" id="ARBA00022741"/>
    </source>
</evidence>
<dbReference type="PANTHER" id="PTHR24348">
    <property type="entry name" value="SERINE/THREONINE-PROTEIN KINASE UNC-51-RELATED"/>
    <property type="match status" value="1"/>
</dbReference>
<proteinExistence type="predicted"/>
<feature type="binding site" evidence="5">
    <location>
        <position position="44"/>
    </location>
    <ligand>
        <name>ATP</name>
        <dbReference type="ChEBI" id="CHEBI:30616"/>
    </ligand>
</feature>
<evidence type="ECO:0000259" key="8">
    <source>
        <dbReference type="PROSITE" id="PS50011"/>
    </source>
</evidence>
<feature type="region of interest" description="Disordered" evidence="6">
    <location>
        <begin position="308"/>
        <end position="327"/>
    </location>
</feature>
<dbReference type="Proteomes" id="UP000318081">
    <property type="component" value="Chromosome"/>
</dbReference>
<feature type="compositionally biased region" description="Polar residues" evidence="6">
    <location>
        <begin position="549"/>
        <end position="558"/>
    </location>
</feature>
<dbReference type="PROSITE" id="PS00108">
    <property type="entry name" value="PROTEIN_KINASE_ST"/>
    <property type="match status" value="1"/>
</dbReference>
<keyword evidence="3 9" id="KW-0418">Kinase</keyword>
<evidence type="ECO:0000313" key="10">
    <source>
        <dbReference type="Proteomes" id="UP000318081"/>
    </source>
</evidence>
<evidence type="ECO:0000256" key="7">
    <source>
        <dbReference type="SAM" id="Phobius"/>
    </source>
</evidence>
<dbReference type="RefSeq" id="WP_145218648.1">
    <property type="nucleotide sequence ID" value="NZ_CP036432.1"/>
</dbReference>
<organism evidence="9 10">
    <name type="scientific">Stieleria magnilauensis</name>
    <dbReference type="NCBI Taxonomy" id="2527963"/>
    <lineage>
        <taxon>Bacteria</taxon>
        <taxon>Pseudomonadati</taxon>
        <taxon>Planctomycetota</taxon>
        <taxon>Planctomycetia</taxon>
        <taxon>Pirellulales</taxon>
        <taxon>Pirellulaceae</taxon>
        <taxon>Stieleria</taxon>
    </lineage>
</organism>
<accession>A0ABX5Y2F7</accession>
<dbReference type="InterPro" id="IPR017441">
    <property type="entry name" value="Protein_kinase_ATP_BS"/>
</dbReference>
<sequence>MAAFHYQPGDRPLEGYTIGHALGRGGFGEVYFATSDAGREVALKAVQNYEDIELRGIGHCMNLKSPNLVMIFDVKQGLDGTPWVIMEFVSGASLREILDASPKGIEPEQALFFVRELARGIDYLHEAGIVHRDLKPHNIFFEDGIVKIGDYSLSKVITVSHASGHTMTVGSVHYMAPEISMGRYDKTVDLYALGVMLFEMLTGKPPFVGESVGEILMKHLKGEVDVSELPEPFAGVVRKAMDRDPAKRFQSAREMATALGCETKNVTDDSIPASLSLVGRKPASTSRRRPSQIESIGVEDLADTVGARHAVSDTTESETPADKSNRDEVLAGGLQRMADVRYLARVGLSIGSTAILMMVAFAATEYCSGLFDGSTAVLMTLGIWLISMALAVTLVLVVPQDPGISTALVSRTWLIGIWLVAYFFVANFLNNFPQYEVYVGCWLGALAATMLIDWRCFCDPHRAQRVTISRTLVAGTISGVVAGLSGWALGMHSAVLDYVILSMAATMTAAITVQLTAVWMPPDPFPLNRHETTGTDVSANGTAPRVHSLDQSTASTPPTAERVS</sequence>
<keyword evidence="4 5" id="KW-0067">ATP-binding</keyword>
<dbReference type="InterPro" id="IPR045269">
    <property type="entry name" value="Atg1-like"/>
</dbReference>
<dbReference type="PANTHER" id="PTHR24348:SF22">
    <property type="entry name" value="NON-SPECIFIC SERINE_THREONINE PROTEIN KINASE"/>
    <property type="match status" value="1"/>
</dbReference>
<dbReference type="InterPro" id="IPR000719">
    <property type="entry name" value="Prot_kinase_dom"/>
</dbReference>
<dbReference type="PROSITE" id="PS00107">
    <property type="entry name" value="PROTEIN_KINASE_ATP"/>
    <property type="match status" value="1"/>
</dbReference>
<dbReference type="SMART" id="SM00220">
    <property type="entry name" value="S_TKc"/>
    <property type="match status" value="1"/>
</dbReference>
<dbReference type="EC" id="2.7.11.1" evidence="9"/>
<feature type="transmembrane region" description="Helical" evidence="7">
    <location>
        <begin position="435"/>
        <end position="452"/>
    </location>
</feature>
<feature type="region of interest" description="Disordered" evidence="6">
    <location>
        <begin position="529"/>
        <end position="564"/>
    </location>
</feature>
<evidence type="ECO:0000256" key="3">
    <source>
        <dbReference type="ARBA" id="ARBA00022777"/>
    </source>
</evidence>
<feature type="transmembrane region" description="Helical" evidence="7">
    <location>
        <begin position="342"/>
        <end position="364"/>
    </location>
</feature>
<feature type="transmembrane region" description="Helical" evidence="7">
    <location>
        <begin position="472"/>
        <end position="492"/>
    </location>
</feature>
<dbReference type="InterPro" id="IPR008271">
    <property type="entry name" value="Ser/Thr_kinase_AS"/>
</dbReference>
<dbReference type="SUPFAM" id="SSF56112">
    <property type="entry name" value="Protein kinase-like (PK-like)"/>
    <property type="match status" value="1"/>
</dbReference>
<feature type="domain" description="Protein kinase" evidence="8">
    <location>
        <begin position="16"/>
        <end position="260"/>
    </location>
</feature>
<gene>
    <name evidence="9" type="primary">prkC_31</name>
    <name evidence="9" type="ORF">TBK1r_61640</name>
</gene>
<reference evidence="9 10" key="1">
    <citation type="submission" date="2019-02" db="EMBL/GenBank/DDBJ databases">
        <title>Deep-cultivation of Planctomycetes and their phenomic and genomic characterization uncovers novel biology.</title>
        <authorList>
            <person name="Wiegand S."/>
            <person name="Jogler M."/>
            <person name="Boedeker C."/>
            <person name="Pinto D."/>
            <person name="Vollmers J."/>
            <person name="Rivas-Marin E."/>
            <person name="Kohn T."/>
            <person name="Peeters S.H."/>
            <person name="Heuer A."/>
            <person name="Rast P."/>
            <person name="Oberbeckmann S."/>
            <person name="Bunk B."/>
            <person name="Jeske O."/>
            <person name="Meyerdierks A."/>
            <person name="Storesund J.E."/>
            <person name="Kallscheuer N."/>
            <person name="Luecker S."/>
            <person name="Lage O.M."/>
            <person name="Pohl T."/>
            <person name="Merkel B.J."/>
            <person name="Hornburger P."/>
            <person name="Mueller R.-W."/>
            <person name="Bruemmer F."/>
            <person name="Labrenz M."/>
            <person name="Spormann A.M."/>
            <person name="Op den Camp H."/>
            <person name="Overmann J."/>
            <person name="Amann R."/>
            <person name="Jetten M.S.M."/>
            <person name="Mascher T."/>
            <person name="Medema M.H."/>
            <person name="Devos D.P."/>
            <person name="Kaster A.-K."/>
            <person name="Ovreas L."/>
            <person name="Rohde M."/>
            <person name="Galperin M.Y."/>
            <person name="Jogler C."/>
        </authorList>
    </citation>
    <scope>NUCLEOTIDE SEQUENCE [LARGE SCALE GENOMIC DNA]</scope>
    <source>
        <strain evidence="9 10">TBK1r</strain>
    </source>
</reference>
<evidence type="ECO:0000256" key="4">
    <source>
        <dbReference type="ARBA" id="ARBA00022840"/>
    </source>
</evidence>
<feature type="transmembrane region" description="Helical" evidence="7">
    <location>
        <begin position="410"/>
        <end position="429"/>
    </location>
</feature>
<feature type="transmembrane region" description="Helical" evidence="7">
    <location>
        <begin position="376"/>
        <end position="398"/>
    </location>
</feature>
<keyword evidence="10" id="KW-1185">Reference proteome</keyword>
<protein>
    <submittedName>
        <fullName evidence="9">Serine/threonine-protein kinase PrkC</fullName>
        <ecNumber evidence="9">2.7.11.1</ecNumber>
    </submittedName>
</protein>
<dbReference type="PROSITE" id="PS50011">
    <property type="entry name" value="PROTEIN_KINASE_DOM"/>
    <property type="match status" value="1"/>
</dbReference>
<dbReference type="EMBL" id="CP036432">
    <property type="protein sequence ID" value="QDV87136.1"/>
    <property type="molecule type" value="Genomic_DNA"/>
</dbReference>
<keyword evidence="1 9" id="KW-0808">Transferase</keyword>
<dbReference type="GO" id="GO:0004674">
    <property type="term" value="F:protein serine/threonine kinase activity"/>
    <property type="evidence" value="ECO:0007669"/>
    <property type="project" value="UniProtKB-EC"/>
</dbReference>
<evidence type="ECO:0000256" key="1">
    <source>
        <dbReference type="ARBA" id="ARBA00022679"/>
    </source>
</evidence>
<dbReference type="InterPro" id="IPR011009">
    <property type="entry name" value="Kinase-like_dom_sf"/>
</dbReference>
<dbReference type="Gene3D" id="1.10.510.10">
    <property type="entry name" value="Transferase(Phosphotransferase) domain 1"/>
    <property type="match status" value="1"/>
</dbReference>
<name>A0ABX5Y2F7_9BACT</name>
<keyword evidence="2 5" id="KW-0547">Nucleotide-binding</keyword>
<keyword evidence="7" id="KW-0812">Transmembrane</keyword>
<keyword evidence="7" id="KW-0472">Membrane</keyword>
<keyword evidence="7" id="KW-1133">Transmembrane helix</keyword>
<evidence type="ECO:0000313" key="9">
    <source>
        <dbReference type="EMBL" id="QDV87136.1"/>
    </source>
</evidence>
<feature type="transmembrane region" description="Helical" evidence="7">
    <location>
        <begin position="498"/>
        <end position="520"/>
    </location>
</feature>
<evidence type="ECO:0000256" key="6">
    <source>
        <dbReference type="SAM" id="MobiDB-lite"/>
    </source>
</evidence>
<dbReference type="CDD" id="cd14014">
    <property type="entry name" value="STKc_PknB_like"/>
    <property type="match status" value="1"/>
</dbReference>